<keyword evidence="10" id="KW-0472">Membrane</keyword>
<dbReference type="InterPro" id="IPR036941">
    <property type="entry name" value="Rcpt_L-dom_sf"/>
</dbReference>
<dbReference type="HOGENOM" id="CLU_1237468_0_0_1"/>
<dbReference type="InterPro" id="IPR006211">
    <property type="entry name" value="Furin-like_Cys-rich_dom"/>
</dbReference>
<protein>
    <recommendedName>
        <fullName evidence="2">receptor protein-tyrosine kinase</fullName>
        <ecNumber evidence="2">2.7.10.1</ecNumber>
    </recommendedName>
</protein>
<keyword evidence="6" id="KW-0547">Nucleotide-binding</keyword>
<evidence type="ECO:0000256" key="3">
    <source>
        <dbReference type="ARBA" id="ARBA00022553"/>
    </source>
</evidence>
<evidence type="ECO:0000256" key="9">
    <source>
        <dbReference type="ARBA" id="ARBA00022989"/>
    </source>
</evidence>
<evidence type="ECO:0000256" key="6">
    <source>
        <dbReference type="ARBA" id="ARBA00022741"/>
    </source>
</evidence>
<dbReference type="STRING" id="7719.ENSCINP00000002277"/>
<evidence type="ECO:0000256" key="13">
    <source>
        <dbReference type="ARBA" id="ARBA00023180"/>
    </source>
</evidence>
<evidence type="ECO:0000256" key="2">
    <source>
        <dbReference type="ARBA" id="ARBA00011902"/>
    </source>
</evidence>
<reference evidence="17" key="2">
    <citation type="submission" date="2025-08" db="UniProtKB">
        <authorList>
            <consortium name="Ensembl"/>
        </authorList>
    </citation>
    <scope>IDENTIFICATION</scope>
</reference>
<keyword evidence="7" id="KW-0418">Kinase</keyword>
<evidence type="ECO:0000313" key="17">
    <source>
        <dbReference type="Ensembl" id="ENSCINP00000002277.3"/>
    </source>
</evidence>
<evidence type="ECO:0000256" key="10">
    <source>
        <dbReference type="ARBA" id="ARBA00023136"/>
    </source>
</evidence>
<dbReference type="GO" id="GO:0016020">
    <property type="term" value="C:membrane"/>
    <property type="evidence" value="ECO:0007669"/>
    <property type="project" value="UniProtKB-SubCell"/>
</dbReference>
<dbReference type="AlphaFoldDB" id="F6VNS2"/>
<keyword evidence="9" id="KW-1133">Transmembrane helix</keyword>
<dbReference type="SMART" id="SM00261">
    <property type="entry name" value="FU"/>
    <property type="match status" value="2"/>
</dbReference>
<keyword evidence="8" id="KW-0067">ATP-binding</keyword>
<reference evidence="17" key="3">
    <citation type="submission" date="2025-09" db="UniProtKB">
        <authorList>
            <consortium name="Ensembl"/>
        </authorList>
    </citation>
    <scope>IDENTIFICATION</scope>
</reference>
<dbReference type="Pfam" id="PF00757">
    <property type="entry name" value="Furin-like"/>
    <property type="match status" value="1"/>
</dbReference>
<feature type="domain" description="Receptor L-domain" evidence="16">
    <location>
        <begin position="8"/>
        <end position="45"/>
    </location>
</feature>
<sequence length="224" mass="24484">MNEQDSSQGLRELRLKSLTEIVSGGVKMKRNNHLCFTNTINWDDILRKETRNMYRVSLEDTPPPSCGSCDVTCGGGGCWGRGASMCQVLTSTICSEQCGNARCKGPAREDCCDIECASGCTGPSDKDCITCLHVNNTGACEYTCPPARIYDPLTQRNIPNPHFKFHYHDHCVDACPSNLLVEDNGCVKSCRRGLHNDGTGKCVQCSDELCSGDKECYGVNHQDG</sequence>
<keyword evidence="11" id="KW-0829">Tyrosine-protein kinase</keyword>
<evidence type="ECO:0000256" key="8">
    <source>
        <dbReference type="ARBA" id="ARBA00022840"/>
    </source>
</evidence>
<evidence type="ECO:0000259" key="15">
    <source>
        <dbReference type="Pfam" id="PF00757"/>
    </source>
</evidence>
<gene>
    <name evidence="17" type="primary">LOC100183420</name>
</gene>
<proteinExistence type="predicted"/>
<evidence type="ECO:0000256" key="11">
    <source>
        <dbReference type="ARBA" id="ARBA00023137"/>
    </source>
</evidence>
<dbReference type="InParanoid" id="F6VNS2"/>
<evidence type="ECO:0000259" key="16">
    <source>
        <dbReference type="Pfam" id="PF01030"/>
    </source>
</evidence>
<keyword evidence="4" id="KW-0808">Transferase</keyword>
<dbReference type="InterPro" id="IPR000494">
    <property type="entry name" value="Rcpt_L-dom"/>
</dbReference>
<keyword evidence="3" id="KW-0597">Phosphoprotein</keyword>
<keyword evidence="5" id="KW-0812">Transmembrane</keyword>
<dbReference type="EC" id="2.7.10.1" evidence="2"/>
<dbReference type="Gene3D" id="3.80.20.20">
    <property type="entry name" value="Receptor L-domain"/>
    <property type="match status" value="1"/>
</dbReference>
<dbReference type="InterPro" id="IPR006212">
    <property type="entry name" value="Furin_repeat"/>
</dbReference>
<keyword evidence="13" id="KW-0325">Glycoprotein</keyword>
<dbReference type="Proteomes" id="UP000008144">
    <property type="component" value="Unassembled WGS sequence"/>
</dbReference>
<dbReference type="FunFam" id="3.80.20.20:FF:000052">
    <property type="entry name" value="Receptor protein-tyrosine kinase"/>
    <property type="match status" value="1"/>
</dbReference>
<accession>F6VNS2</accession>
<comment type="subcellular location">
    <subcellularLocation>
        <location evidence="1">Membrane</location>
        <topology evidence="1">Single-pass type I membrane protein</topology>
    </subcellularLocation>
</comment>
<comment type="catalytic activity">
    <reaction evidence="14">
        <text>L-tyrosyl-[protein] + ATP = O-phospho-L-tyrosyl-[protein] + ADP + H(+)</text>
        <dbReference type="Rhea" id="RHEA:10596"/>
        <dbReference type="Rhea" id="RHEA-COMP:10136"/>
        <dbReference type="Rhea" id="RHEA-COMP:20101"/>
        <dbReference type="ChEBI" id="CHEBI:15378"/>
        <dbReference type="ChEBI" id="CHEBI:30616"/>
        <dbReference type="ChEBI" id="CHEBI:46858"/>
        <dbReference type="ChEBI" id="CHEBI:61978"/>
        <dbReference type="ChEBI" id="CHEBI:456216"/>
        <dbReference type="EC" id="2.7.10.1"/>
    </reaction>
</comment>
<dbReference type="Gene3D" id="2.10.220.10">
    <property type="entry name" value="Hormone Receptor, Insulin-like Growth Factor Receptor 1, Chain A, domain 2"/>
    <property type="match status" value="1"/>
</dbReference>
<dbReference type="SUPFAM" id="SSF57184">
    <property type="entry name" value="Growth factor receptor domain"/>
    <property type="match status" value="1"/>
</dbReference>
<keyword evidence="18" id="KW-1185">Reference proteome</keyword>
<evidence type="ECO:0000313" key="18">
    <source>
        <dbReference type="Proteomes" id="UP000008144"/>
    </source>
</evidence>
<dbReference type="OMA" id="CMISEAV"/>
<evidence type="ECO:0000256" key="7">
    <source>
        <dbReference type="ARBA" id="ARBA00022777"/>
    </source>
</evidence>
<reference evidence="18" key="1">
    <citation type="journal article" date="2002" name="Science">
        <title>The draft genome of Ciona intestinalis: insights into chordate and vertebrate origins.</title>
        <authorList>
            <person name="Dehal P."/>
            <person name="Satou Y."/>
            <person name="Campbell R.K."/>
            <person name="Chapman J."/>
            <person name="Degnan B."/>
            <person name="De Tomaso A."/>
            <person name="Davidson B."/>
            <person name="Di Gregorio A."/>
            <person name="Gelpke M."/>
            <person name="Goodstein D.M."/>
            <person name="Harafuji N."/>
            <person name="Hastings K.E."/>
            <person name="Ho I."/>
            <person name="Hotta K."/>
            <person name="Huang W."/>
            <person name="Kawashima T."/>
            <person name="Lemaire P."/>
            <person name="Martinez D."/>
            <person name="Meinertzhagen I.A."/>
            <person name="Necula S."/>
            <person name="Nonaka M."/>
            <person name="Putnam N."/>
            <person name="Rash S."/>
            <person name="Saiga H."/>
            <person name="Satake M."/>
            <person name="Terry A."/>
            <person name="Yamada L."/>
            <person name="Wang H.G."/>
            <person name="Awazu S."/>
            <person name="Azumi K."/>
            <person name="Boore J."/>
            <person name="Branno M."/>
            <person name="Chin-Bow S."/>
            <person name="DeSantis R."/>
            <person name="Doyle S."/>
            <person name="Francino P."/>
            <person name="Keys D.N."/>
            <person name="Haga S."/>
            <person name="Hayashi H."/>
            <person name="Hino K."/>
            <person name="Imai K.S."/>
            <person name="Inaba K."/>
            <person name="Kano S."/>
            <person name="Kobayashi K."/>
            <person name="Kobayashi M."/>
            <person name="Lee B.I."/>
            <person name="Makabe K.W."/>
            <person name="Manohar C."/>
            <person name="Matassi G."/>
            <person name="Medina M."/>
            <person name="Mochizuki Y."/>
            <person name="Mount S."/>
            <person name="Morishita T."/>
            <person name="Miura S."/>
            <person name="Nakayama A."/>
            <person name="Nishizaka S."/>
            <person name="Nomoto H."/>
            <person name="Ohta F."/>
            <person name="Oishi K."/>
            <person name="Rigoutsos I."/>
            <person name="Sano M."/>
            <person name="Sasaki A."/>
            <person name="Sasakura Y."/>
            <person name="Shoguchi E."/>
            <person name="Shin-i T."/>
            <person name="Spagnuolo A."/>
            <person name="Stainier D."/>
            <person name="Suzuki M.M."/>
            <person name="Tassy O."/>
            <person name="Takatori N."/>
            <person name="Tokuoka M."/>
            <person name="Yagi K."/>
            <person name="Yoshizaki F."/>
            <person name="Wada S."/>
            <person name="Zhang C."/>
            <person name="Hyatt P.D."/>
            <person name="Larimer F."/>
            <person name="Detter C."/>
            <person name="Doggett N."/>
            <person name="Glavina T."/>
            <person name="Hawkins T."/>
            <person name="Richardson P."/>
            <person name="Lucas S."/>
            <person name="Kohara Y."/>
            <person name="Levine M."/>
            <person name="Satoh N."/>
            <person name="Rokhsar D.S."/>
        </authorList>
    </citation>
    <scope>NUCLEOTIDE SEQUENCE [LARGE SCALE GENOMIC DNA]</scope>
</reference>
<evidence type="ECO:0000256" key="1">
    <source>
        <dbReference type="ARBA" id="ARBA00004479"/>
    </source>
</evidence>
<evidence type="ECO:0000256" key="4">
    <source>
        <dbReference type="ARBA" id="ARBA00022679"/>
    </source>
</evidence>
<dbReference type="GeneTree" id="ENSGT00940000156107"/>
<evidence type="ECO:0000256" key="12">
    <source>
        <dbReference type="ARBA" id="ARBA00023170"/>
    </source>
</evidence>
<dbReference type="GO" id="GO:0004714">
    <property type="term" value="F:transmembrane receptor protein tyrosine kinase activity"/>
    <property type="evidence" value="ECO:0007669"/>
    <property type="project" value="UniProtKB-EC"/>
</dbReference>
<keyword evidence="12" id="KW-0675">Receptor</keyword>
<evidence type="ECO:0000256" key="5">
    <source>
        <dbReference type="ARBA" id="ARBA00022692"/>
    </source>
</evidence>
<dbReference type="GO" id="GO:0005524">
    <property type="term" value="F:ATP binding"/>
    <property type="evidence" value="ECO:0007669"/>
    <property type="project" value="UniProtKB-KW"/>
</dbReference>
<organism evidence="17 18">
    <name type="scientific">Ciona intestinalis</name>
    <name type="common">Transparent sea squirt</name>
    <name type="synonym">Ascidia intestinalis</name>
    <dbReference type="NCBI Taxonomy" id="7719"/>
    <lineage>
        <taxon>Eukaryota</taxon>
        <taxon>Metazoa</taxon>
        <taxon>Chordata</taxon>
        <taxon>Tunicata</taxon>
        <taxon>Ascidiacea</taxon>
        <taxon>Phlebobranchia</taxon>
        <taxon>Cionidae</taxon>
        <taxon>Ciona</taxon>
    </lineage>
</organism>
<evidence type="ECO:0000256" key="14">
    <source>
        <dbReference type="ARBA" id="ARBA00051243"/>
    </source>
</evidence>
<dbReference type="InterPro" id="IPR009030">
    <property type="entry name" value="Growth_fac_rcpt_cys_sf"/>
</dbReference>
<dbReference type="SUPFAM" id="SSF52058">
    <property type="entry name" value="L domain-like"/>
    <property type="match status" value="1"/>
</dbReference>
<name>F6VNS2_CIOIN</name>
<dbReference type="Ensembl" id="ENSCINT00000002277.3">
    <property type="protein sequence ID" value="ENSCINP00000002277.3"/>
    <property type="gene ID" value="ENSCING00000001197.3"/>
</dbReference>
<feature type="domain" description="Furin-like cysteine-rich" evidence="15">
    <location>
        <begin position="63"/>
        <end position="216"/>
    </location>
</feature>
<dbReference type="Pfam" id="PF01030">
    <property type="entry name" value="Recep_L_domain"/>
    <property type="match status" value="1"/>
</dbReference>